<evidence type="ECO:0000256" key="1">
    <source>
        <dbReference type="SAM" id="MobiDB-lite"/>
    </source>
</evidence>
<comment type="caution">
    <text evidence="2">The sequence shown here is derived from an EMBL/GenBank/DDBJ whole genome shotgun (WGS) entry which is preliminary data.</text>
</comment>
<name>A0A8X6YVG7_9ARAC</name>
<accession>A0A8X6YVG7</accession>
<protein>
    <submittedName>
        <fullName evidence="2">Uncharacterized protein</fullName>
    </submittedName>
</protein>
<reference evidence="2" key="1">
    <citation type="submission" date="2020-08" db="EMBL/GenBank/DDBJ databases">
        <title>Multicomponent nature underlies the extraordinary mechanical properties of spider dragline silk.</title>
        <authorList>
            <person name="Kono N."/>
            <person name="Nakamura H."/>
            <person name="Mori M."/>
            <person name="Yoshida Y."/>
            <person name="Ohtoshi R."/>
            <person name="Malay A.D."/>
            <person name="Moran D.A.P."/>
            <person name="Tomita M."/>
            <person name="Numata K."/>
            <person name="Arakawa K."/>
        </authorList>
    </citation>
    <scope>NUCLEOTIDE SEQUENCE</scope>
</reference>
<proteinExistence type="predicted"/>
<organism evidence="2 3">
    <name type="scientific">Trichonephila inaurata madagascariensis</name>
    <dbReference type="NCBI Taxonomy" id="2747483"/>
    <lineage>
        <taxon>Eukaryota</taxon>
        <taxon>Metazoa</taxon>
        <taxon>Ecdysozoa</taxon>
        <taxon>Arthropoda</taxon>
        <taxon>Chelicerata</taxon>
        <taxon>Arachnida</taxon>
        <taxon>Araneae</taxon>
        <taxon>Araneomorphae</taxon>
        <taxon>Entelegynae</taxon>
        <taxon>Araneoidea</taxon>
        <taxon>Nephilidae</taxon>
        <taxon>Trichonephila</taxon>
        <taxon>Trichonephila inaurata</taxon>
    </lineage>
</organism>
<evidence type="ECO:0000313" key="2">
    <source>
        <dbReference type="EMBL" id="GFY77880.1"/>
    </source>
</evidence>
<sequence>MLTTLAYARRHIPLLRNQQTVYQTISRPLLLYLSSLYYLPLVHQDAQWRRTSKVVSNAEPQKWGGGDAVTVAGRSGSAAPERGKKKKRERNLR</sequence>
<feature type="compositionally biased region" description="Basic residues" evidence="1">
    <location>
        <begin position="83"/>
        <end position="93"/>
    </location>
</feature>
<dbReference type="Proteomes" id="UP000886998">
    <property type="component" value="Unassembled WGS sequence"/>
</dbReference>
<dbReference type="AlphaFoldDB" id="A0A8X6YVG7"/>
<evidence type="ECO:0000313" key="3">
    <source>
        <dbReference type="Proteomes" id="UP000886998"/>
    </source>
</evidence>
<gene>
    <name evidence="2" type="ORF">TNIN_118921</name>
</gene>
<dbReference type="EMBL" id="BMAV01022692">
    <property type="protein sequence ID" value="GFY77880.1"/>
    <property type="molecule type" value="Genomic_DNA"/>
</dbReference>
<keyword evidence="3" id="KW-1185">Reference proteome</keyword>
<feature type="region of interest" description="Disordered" evidence="1">
    <location>
        <begin position="59"/>
        <end position="93"/>
    </location>
</feature>